<reference evidence="1" key="1">
    <citation type="journal article" date="1982" name="Virology">
        <title>Sequence variation at the 3' end of the neuraminidase gene from 39 influenza type A viruses.</title>
        <authorList>
            <person name="Blok J."/>
            <person name="Air G.M."/>
        </authorList>
    </citation>
    <scope>NUCLEOTIDE SEQUENCE</scope>
    <source>
        <strain evidence="1">A/equine/2/1963</strain>
    </source>
</reference>
<protein>
    <submittedName>
        <fullName evidence="1">Neuraminidase</fullName>
    </submittedName>
</protein>
<accession>Q83984</accession>
<proteinExistence type="predicted"/>
<feature type="non-terminal residue" evidence="1">
    <location>
        <position position="59"/>
    </location>
</feature>
<organism evidence="1">
    <name type="scientific">Influenza A virus</name>
    <name type="common">A/equine/2/1963(H1N8)</name>
    <dbReference type="NCBI Taxonomy" id="385634"/>
    <lineage>
        <taxon>Viruses</taxon>
        <taxon>Riboviria</taxon>
        <taxon>Orthornavirae</taxon>
        <taxon>Negarnaviricota</taxon>
        <taxon>Polyploviricotina</taxon>
        <taxon>Insthoviricetes</taxon>
        <taxon>Articulavirales</taxon>
        <taxon>Orthomyxoviridae</taxon>
        <taxon>Alphainfluenzavirus</taxon>
        <taxon>Alphainfluenzavirus influenzae</taxon>
        <taxon>Influenza A virus</taxon>
    </lineage>
</organism>
<evidence type="ECO:0000313" key="1">
    <source>
        <dbReference type="EMBL" id="AAA43379.1"/>
    </source>
</evidence>
<name>Q83984_9INFA</name>
<sequence length="59" mass="6498">MNPNQKIITIGSASSGLVILDVILHVVSITDTVHGPQKQWDRSECNGTIIREDIETVRV</sequence>
<dbReference type="EMBL" id="K01021">
    <property type="protein sequence ID" value="AAA43379.1"/>
    <property type="molecule type" value="Genomic_RNA"/>
</dbReference>